<reference evidence="3" key="2">
    <citation type="journal article" date="2016" name="Sci. Rep.">
        <title>Dictyocaulus viviparus genome, variome and transcriptome elucidate lungworm biology and support future intervention.</title>
        <authorList>
            <person name="McNulty S.N."/>
            <person name="Strube C."/>
            <person name="Rosa B.A."/>
            <person name="Martin J.C."/>
            <person name="Tyagi R."/>
            <person name="Choi Y.J."/>
            <person name="Wang Q."/>
            <person name="Hallsworth Pepin K."/>
            <person name="Zhang X."/>
            <person name="Ozersky P."/>
            <person name="Wilson R.K."/>
            <person name="Sternberg P.W."/>
            <person name="Gasser R.B."/>
            <person name="Mitreva M."/>
        </authorList>
    </citation>
    <scope>NUCLEOTIDE SEQUENCE [LARGE SCALE GENOMIC DNA]</scope>
    <source>
        <strain evidence="3">HannoverDv2000</strain>
    </source>
</reference>
<keyword evidence="1" id="KW-1133">Transmembrane helix</keyword>
<dbReference type="EMBL" id="KN716159">
    <property type="protein sequence ID" value="KJH52821.1"/>
    <property type="molecule type" value="Genomic_DNA"/>
</dbReference>
<name>A0A0D8YDY1_DICVI</name>
<dbReference type="AlphaFoldDB" id="A0A0D8YDY1"/>
<sequence length="89" mass="10127">MGNVDLPSAEFRNLLILIAGINTTMSFLFEKVFVERVLHSFIQRLAKPQLVKPCPTDDVNMKTSGVVYDWIFSRIGTESSWFTSRQTVS</sequence>
<keyword evidence="1" id="KW-0812">Transmembrane</keyword>
<keyword evidence="3" id="KW-1185">Reference proteome</keyword>
<evidence type="ECO:0000313" key="3">
    <source>
        <dbReference type="Proteomes" id="UP000053766"/>
    </source>
</evidence>
<proteinExistence type="predicted"/>
<reference evidence="2 3" key="1">
    <citation type="submission" date="2013-11" db="EMBL/GenBank/DDBJ databases">
        <title>Draft genome of the bovine lungworm Dictyocaulus viviparus.</title>
        <authorList>
            <person name="Mitreva M."/>
        </authorList>
    </citation>
    <scope>NUCLEOTIDE SEQUENCE [LARGE SCALE GENOMIC DNA]</scope>
    <source>
        <strain evidence="2 3">HannoverDv2000</strain>
    </source>
</reference>
<keyword evidence="1" id="KW-0472">Membrane</keyword>
<dbReference type="Proteomes" id="UP000053766">
    <property type="component" value="Unassembled WGS sequence"/>
</dbReference>
<protein>
    <submittedName>
        <fullName evidence="2">Uncharacterized protein</fullName>
    </submittedName>
</protein>
<gene>
    <name evidence="2" type="ORF">DICVIV_01028</name>
</gene>
<evidence type="ECO:0000256" key="1">
    <source>
        <dbReference type="SAM" id="Phobius"/>
    </source>
</evidence>
<accession>A0A0D8YDY1</accession>
<feature type="transmembrane region" description="Helical" evidence="1">
    <location>
        <begin position="14"/>
        <end position="34"/>
    </location>
</feature>
<evidence type="ECO:0000313" key="2">
    <source>
        <dbReference type="EMBL" id="KJH52821.1"/>
    </source>
</evidence>
<dbReference type="OrthoDB" id="5776025at2759"/>
<organism evidence="2 3">
    <name type="scientific">Dictyocaulus viviparus</name>
    <name type="common">Bovine lungworm</name>
    <dbReference type="NCBI Taxonomy" id="29172"/>
    <lineage>
        <taxon>Eukaryota</taxon>
        <taxon>Metazoa</taxon>
        <taxon>Ecdysozoa</taxon>
        <taxon>Nematoda</taxon>
        <taxon>Chromadorea</taxon>
        <taxon>Rhabditida</taxon>
        <taxon>Rhabditina</taxon>
        <taxon>Rhabditomorpha</taxon>
        <taxon>Strongyloidea</taxon>
        <taxon>Metastrongylidae</taxon>
        <taxon>Dictyocaulus</taxon>
    </lineage>
</organism>